<dbReference type="Proteomes" id="UP001497600">
    <property type="component" value="Chromosome H"/>
</dbReference>
<accession>A0ABP0EKZ7</accession>
<sequence>MARSSTLLANSTSISNRLFMAQRKVIVLILAFFISLLFLTAFVAHQHVKNNPELLDNITDKLGNIGYPSLKPTTDKD</sequence>
<gene>
    <name evidence="2" type="ORF">CAAN4_H03400</name>
</gene>
<reference evidence="2 3" key="1">
    <citation type="submission" date="2024-01" db="EMBL/GenBank/DDBJ databases">
        <authorList>
            <consortium name="Genoscope - CEA"/>
            <person name="William W."/>
        </authorList>
    </citation>
    <scope>NUCLEOTIDE SEQUENCE [LARGE SCALE GENOMIC DNA]</scope>
    <source>
        <strain evidence="2 3">29B2s-10</strain>
    </source>
</reference>
<proteinExistence type="predicted"/>
<keyword evidence="1" id="KW-1133">Transmembrane helix</keyword>
<organism evidence="2 3">
    <name type="scientific">[Candida] anglica</name>
    <dbReference type="NCBI Taxonomy" id="148631"/>
    <lineage>
        <taxon>Eukaryota</taxon>
        <taxon>Fungi</taxon>
        <taxon>Dikarya</taxon>
        <taxon>Ascomycota</taxon>
        <taxon>Saccharomycotina</taxon>
        <taxon>Pichiomycetes</taxon>
        <taxon>Debaryomycetaceae</taxon>
        <taxon>Kurtzmaniella</taxon>
    </lineage>
</organism>
<evidence type="ECO:0000313" key="3">
    <source>
        <dbReference type="Proteomes" id="UP001497600"/>
    </source>
</evidence>
<evidence type="ECO:0000313" key="2">
    <source>
        <dbReference type="EMBL" id="CAK7920525.1"/>
    </source>
</evidence>
<name>A0ABP0EKZ7_9ASCO</name>
<dbReference type="EMBL" id="OZ004260">
    <property type="protein sequence ID" value="CAK7920525.1"/>
    <property type="molecule type" value="Genomic_DNA"/>
</dbReference>
<protein>
    <submittedName>
        <fullName evidence="2">Uncharacterized protein</fullName>
    </submittedName>
</protein>
<keyword evidence="1" id="KW-0812">Transmembrane</keyword>
<evidence type="ECO:0000256" key="1">
    <source>
        <dbReference type="SAM" id="Phobius"/>
    </source>
</evidence>
<keyword evidence="3" id="KW-1185">Reference proteome</keyword>
<keyword evidence="1" id="KW-0472">Membrane</keyword>
<feature type="transmembrane region" description="Helical" evidence="1">
    <location>
        <begin position="25"/>
        <end position="44"/>
    </location>
</feature>